<organism evidence="2 3">
    <name type="scientific">Prorocentrum cordatum</name>
    <dbReference type="NCBI Taxonomy" id="2364126"/>
    <lineage>
        <taxon>Eukaryota</taxon>
        <taxon>Sar</taxon>
        <taxon>Alveolata</taxon>
        <taxon>Dinophyceae</taxon>
        <taxon>Prorocentrales</taxon>
        <taxon>Prorocentraceae</taxon>
        <taxon>Prorocentrum</taxon>
    </lineage>
</organism>
<keyword evidence="3" id="KW-1185">Reference proteome</keyword>
<name>A0ABN9SXU1_9DINO</name>
<protein>
    <submittedName>
        <fullName evidence="2">Uncharacterized protein</fullName>
    </submittedName>
</protein>
<gene>
    <name evidence="2" type="ORF">PCOR1329_LOCUS33602</name>
</gene>
<dbReference type="Proteomes" id="UP001189429">
    <property type="component" value="Unassembled WGS sequence"/>
</dbReference>
<dbReference type="EMBL" id="CAUYUJ010014149">
    <property type="protein sequence ID" value="CAK0837396.1"/>
    <property type="molecule type" value="Genomic_DNA"/>
</dbReference>
<feature type="region of interest" description="Disordered" evidence="1">
    <location>
        <begin position="310"/>
        <end position="334"/>
    </location>
</feature>
<evidence type="ECO:0000313" key="3">
    <source>
        <dbReference type="Proteomes" id="UP001189429"/>
    </source>
</evidence>
<feature type="compositionally biased region" description="Low complexity" evidence="1">
    <location>
        <begin position="310"/>
        <end position="330"/>
    </location>
</feature>
<evidence type="ECO:0000256" key="1">
    <source>
        <dbReference type="SAM" id="MobiDB-lite"/>
    </source>
</evidence>
<proteinExistence type="predicted"/>
<reference evidence="2" key="1">
    <citation type="submission" date="2023-10" db="EMBL/GenBank/DDBJ databases">
        <authorList>
            <person name="Chen Y."/>
            <person name="Shah S."/>
            <person name="Dougan E. K."/>
            <person name="Thang M."/>
            <person name="Chan C."/>
        </authorList>
    </citation>
    <scope>NUCLEOTIDE SEQUENCE [LARGE SCALE GENOMIC DNA]</scope>
</reference>
<evidence type="ECO:0000313" key="2">
    <source>
        <dbReference type="EMBL" id="CAK0837396.1"/>
    </source>
</evidence>
<sequence>MPQPRHLQMHWARACVAFQDRAWNAVHATLYDSGNLTLMGMHPGGSDKATKALSLTLHIPGAGMRDFVDKFKGLKKSYISEVQELQAQVTDELLYKSHCAEIVSAAFAPTDIGIAARQFTGPDCLVRLSLTTSANTLKFTDPLKRALFIGDADAPDGATTPKKACSAIGKLLSPDDPANTARDMIYKSFAAGAQCTSAFDDALVEAMFEGLGAEDTSEFPEVLEAIKKGKIRSLGAMAGVLRAAFLGAVALSIMADGPGQCQDLVEGWSADGRPIACALYRTAQAAAREGQPQGEHAVLAGAPLGGVDGAARAPGAGSSRALAPPLAAGPRPDRGARERHVWEAVCLVREKFRLVPRAAVVHHSVLPRLRRPGSHCCARGRRQGHGRVLSC</sequence>
<accession>A0ABN9SXU1</accession>
<comment type="caution">
    <text evidence="2">The sequence shown here is derived from an EMBL/GenBank/DDBJ whole genome shotgun (WGS) entry which is preliminary data.</text>
</comment>